<dbReference type="STRING" id="930990.A0A067MJJ6"/>
<dbReference type="PROSITE" id="PS50069">
    <property type="entry name" value="CULLIN_2"/>
    <property type="match status" value="1"/>
</dbReference>
<sequence length="785" mass="89521">MSAIKLRKPKIKPPRKLGADTAIEETWKLFSEAVREIFNHRASNLSYEENYRYAYNLVLYKNGHVLYDGLRGLITENLDKLAKKDIVPAFPATGNADPVQQSQEGERLLNALRDVWEDHSQGMSRIRDLVKYMDKNYTVTAKVLPIWDAGVQLFLQRIIRSPAYNICSHIINCILTQIHIERDGYTITRSSMKGCVDILLQIVDIDNGLSVYKTDLEPRVLQESKAFFEAECERLLEVCDAPEYLRRAEAHLASEAARTQNYLSYDTHAPLQRIVEDYLLRAQFHTIMAMPSSGIDNMIDTDKIEDLARLYRLFKIVPTEMPVLKKALKNSIAARGKTVNDASGEGEGGGEDEEEPQEVQGKGKGKERARPAKAGREQSAAVASKWVQDVLDLQDLFDRVLKLAFGNEVELQTAINEAFESFINLNPKAPEFISIFMDENLKKGLKGKSDEEVEVLLDKTIGVFRFITEKDVFERYYKTHLAKRLLNGRSISDDAERGMLAKLKVECGFQFTQKLEGMFHDMKLSAETMAAYKESVTRPSIDISVQVLTSTFWPMTHGVTPCTFSAEMNQAITSFERYYLSRHSGRRLTWQAAMGSADVRATFKARKHDLNVSTYALVVLLLFENVDEGGFLTYDEIKLATSIEDVELRRTLQSLACAKFKVLKKHPPSREVAQTDSFSFNNDFTAPLQRIKIGTVASRAENDDQRKETMERVDEERKHQTDACIVRVMKDRKRMTHNDLINEATAQLAKRFQPNPAQIKKRIEALIEREYLDRGEDKKSYIYLA</sequence>
<dbReference type="InterPro" id="IPR036317">
    <property type="entry name" value="Cullin_homology_sf"/>
</dbReference>
<gene>
    <name evidence="8" type="ORF">BOTBODRAFT_158904</name>
</gene>
<dbReference type="InterPro" id="IPR059120">
    <property type="entry name" value="Cullin-like_AB"/>
</dbReference>
<dbReference type="SUPFAM" id="SSF46785">
    <property type="entry name" value="Winged helix' DNA-binding domain"/>
    <property type="match status" value="1"/>
</dbReference>
<dbReference type="FunFam" id="1.20.1310.10:FF:000036">
    <property type="entry name" value="SCF ubiquitin ligase subunit CulC, putative"/>
    <property type="match status" value="1"/>
</dbReference>
<dbReference type="Pfam" id="PF10557">
    <property type="entry name" value="Cullin_Nedd8"/>
    <property type="match status" value="1"/>
</dbReference>
<evidence type="ECO:0000256" key="2">
    <source>
        <dbReference type="ARBA" id="ARBA00022499"/>
    </source>
</evidence>
<name>A0A067MJJ6_BOTB1</name>
<dbReference type="GO" id="GO:0031461">
    <property type="term" value="C:cullin-RING ubiquitin ligase complex"/>
    <property type="evidence" value="ECO:0007669"/>
    <property type="project" value="InterPro"/>
</dbReference>
<evidence type="ECO:0000313" key="9">
    <source>
        <dbReference type="Proteomes" id="UP000027195"/>
    </source>
</evidence>
<dbReference type="InterPro" id="IPR019559">
    <property type="entry name" value="Cullin_neddylation_domain"/>
</dbReference>
<dbReference type="InterPro" id="IPR001373">
    <property type="entry name" value="Cullin_N"/>
</dbReference>
<dbReference type="Pfam" id="PF00888">
    <property type="entry name" value="Cullin"/>
    <property type="match status" value="1"/>
</dbReference>
<evidence type="ECO:0000313" key="8">
    <source>
        <dbReference type="EMBL" id="KDQ14875.1"/>
    </source>
</evidence>
<dbReference type="GO" id="GO:0006511">
    <property type="term" value="P:ubiquitin-dependent protein catabolic process"/>
    <property type="evidence" value="ECO:0007669"/>
    <property type="project" value="InterPro"/>
</dbReference>
<dbReference type="SUPFAM" id="SSF74788">
    <property type="entry name" value="Cullin repeat-like"/>
    <property type="match status" value="1"/>
</dbReference>
<dbReference type="AlphaFoldDB" id="A0A067MJJ6"/>
<proteinExistence type="inferred from homology"/>
<dbReference type="SUPFAM" id="SSF75632">
    <property type="entry name" value="Cullin homology domain"/>
    <property type="match status" value="1"/>
</dbReference>
<dbReference type="Pfam" id="PF26557">
    <property type="entry name" value="Cullin_AB"/>
    <property type="match status" value="1"/>
</dbReference>
<keyword evidence="2" id="KW-1017">Isopeptide bond</keyword>
<dbReference type="FunFam" id="1.20.1310.10:FF:000002">
    <property type="entry name" value="cullin-3 isoform X1"/>
    <property type="match status" value="1"/>
</dbReference>
<dbReference type="SMART" id="SM00182">
    <property type="entry name" value="CULLIN"/>
    <property type="match status" value="1"/>
</dbReference>
<dbReference type="OrthoDB" id="27073at2759"/>
<dbReference type="SMART" id="SM00884">
    <property type="entry name" value="Cullin_Nedd8"/>
    <property type="match status" value="1"/>
</dbReference>
<dbReference type="GO" id="GO:0031625">
    <property type="term" value="F:ubiquitin protein ligase binding"/>
    <property type="evidence" value="ECO:0007669"/>
    <property type="project" value="InterPro"/>
</dbReference>
<evidence type="ECO:0000256" key="4">
    <source>
        <dbReference type="PROSITE-ProRule" id="PRU00330"/>
    </source>
</evidence>
<dbReference type="FunCoup" id="A0A067MJJ6">
    <property type="interactions" value="610"/>
</dbReference>
<feature type="compositionally biased region" description="Acidic residues" evidence="6">
    <location>
        <begin position="348"/>
        <end position="357"/>
    </location>
</feature>
<reference evidence="9" key="1">
    <citation type="journal article" date="2014" name="Proc. Natl. Acad. Sci. U.S.A.">
        <title>Extensive sampling of basidiomycete genomes demonstrates inadequacy of the white-rot/brown-rot paradigm for wood decay fungi.</title>
        <authorList>
            <person name="Riley R."/>
            <person name="Salamov A.A."/>
            <person name="Brown D.W."/>
            <person name="Nagy L.G."/>
            <person name="Floudas D."/>
            <person name="Held B.W."/>
            <person name="Levasseur A."/>
            <person name="Lombard V."/>
            <person name="Morin E."/>
            <person name="Otillar R."/>
            <person name="Lindquist E.A."/>
            <person name="Sun H."/>
            <person name="LaButti K.M."/>
            <person name="Schmutz J."/>
            <person name="Jabbour D."/>
            <person name="Luo H."/>
            <person name="Baker S.E."/>
            <person name="Pisabarro A.G."/>
            <person name="Walton J.D."/>
            <person name="Blanchette R.A."/>
            <person name="Henrissat B."/>
            <person name="Martin F."/>
            <person name="Cullen D."/>
            <person name="Hibbett D.S."/>
            <person name="Grigoriev I.V."/>
        </authorList>
    </citation>
    <scope>NUCLEOTIDE SEQUENCE [LARGE SCALE GENOMIC DNA]</scope>
    <source>
        <strain evidence="9">FD-172 SS1</strain>
    </source>
</reference>
<evidence type="ECO:0000256" key="6">
    <source>
        <dbReference type="SAM" id="MobiDB-lite"/>
    </source>
</evidence>
<accession>A0A067MJJ6</accession>
<evidence type="ECO:0000256" key="1">
    <source>
        <dbReference type="ARBA" id="ARBA00006019"/>
    </source>
</evidence>
<dbReference type="InterPro" id="IPR016159">
    <property type="entry name" value="Cullin_repeat-like_dom_sf"/>
</dbReference>
<feature type="region of interest" description="Disordered" evidence="6">
    <location>
        <begin position="337"/>
        <end position="376"/>
    </location>
</feature>
<dbReference type="InterPro" id="IPR036390">
    <property type="entry name" value="WH_DNA-bd_sf"/>
</dbReference>
<evidence type="ECO:0000259" key="7">
    <source>
        <dbReference type="PROSITE" id="PS50069"/>
    </source>
</evidence>
<dbReference type="Gene3D" id="1.10.10.10">
    <property type="entry name" value="Winged helix-like DNA-binding domain superfamily/Winged helix DNA-binding domain"/>
    <property type="match status" value="1"/>
</dbReference>
<dbReference type="FunFam" id="1.10.10.10:FF:000014">
    <property type="entry name" value="Cullin 1"/>
    <property type="match status" value="1"/>
</dbReference>
<keyword evidence="3" id="KW-0832">Ubl conjugation</keyword>
<dbReference type="InterPro" id="IPR016158">
    <property type="entry name" value="Cullin_homology"/>
</dbReference>
<dbReference type="InterPro" id="IPR036388">
    <property type="entry name" value="WH-like_DNA-bd_sf"/>
</dbReference>
<dbReference type="HOGENOM" id="CLU_004747_7_1_1"/>
<feature type="compositionally biased region" description="Basic and acidic residues" evidence="6">
    <location>
        <begin position="364"/>
        <end position="376"/>
    </location>
</feature>
<dbReference type="FunFam" id="1.20.1310.10:FF:000001">
    <property type="entry name" value="Cullin 3"/>
    <property type="match status" value="1"/>
</dbReference>
<comment type="similarity">
    <text evidence="1 4 5">Belongs to the cullin family.</text>
</comment>
<dbReference type="Gene3D" id="1.20.1310.10">
    <property type="entry name" value="Cullin Repeats"/>
    <property type="match status" value="4"/>
</dbReference>
<dbReference type="Gene3D" id="3.30.230.130">
    <property type="entry name" value="Cullin, Chain C, Domain 2"/>
    <property type="match status" value="1"/>
</dbReference>
<dbReference type="PANTHER" id="PTHR11932">
    <property type="entry name" value="CULLIN"/>
    <property type="match status" value="1"/>
</dbReference>
<dbReference type="InParanoid" id="A0A067MJJ6"/>
<feature type="domain" description="Cullin family profile" evidence="7">
    <location>
        <begin position="428"/>
        <end position="656"/>
    </location>
</feature>
<dbReference type="InterPro" id="IPR016157">
    <property type="entry name" value="Cullin_CS"/>
</dbReference>
<dbReference type="EMBL" id="KL198035">
    <property type="protein sequence ID" value="KDQ14875.1"/>
    <property type="molecule type" value="Genomic_DNA"/>
</dbReference>
<dbReference type="Proteomes" id="UP000027195">
    <property type="component" value="Unassembled WGS sequence"/>
</dbReference>
<dbReference type="InterPro" id="IPR045093">
    <property type="entry name" value="Cullin"/>
</dbReference>
<keyword evidence="9" id="KW-1185">Reference proteome</keyword>
<dbReference type="PROSITE" id="PS01256">
    <property type="entry name" value="CULLIN_1"/>
    <property type="match status" value="1"/>
</dbReference>
<organism evidence="8 9">
    <name type="scientific">Botryobasidium botryosum (strain FD-172 SS1)</name>
    <dbReference type="NCBI Taxonomy" id="930990"/>
    <lineage>
        <taxon>Eukaryota</taxon>
        <taxon>Fungi</taxon>
        <taxon>Dikarya</taxon>
        <taxon>Basidiomycota</taxon>
        <taxon>Agaricomycotina</taxon>
        <taxon>Agaricomycetes</taxon>
        <taxon>Cantharellales</taxon>
        <taxon>Botryobasidiaceae</taxon>
        <taxon>Botryobasidium</taxon>
    </lineage>
</organism>
<evidence type="ECO:0000256" key="5">
    <source>
        <dbReference type="RuleBase" id="RU003829"/>
    </source>
</evidence>
<evidence type="ECO:0000256" key="3">
    <source>
        <dbReference type="ARBA" id="ARBA00022843"/>
    </source>
</evidence>
<protein>
    <recommendedName>
        <fullName evidence="7">Cullin family profile domain-containing protein</fullName>
    </recommendedName>
</protein>